<name>A0A4P9W344_9FUNG</name>
<reference evidence="3" key="1">
    <citation type="journal article" date="2018" name="Nat. Microbiol.">
        <title>Leveraging single-cell genomics to expand the fungal tree of life.</title>
        <authorList>
            <person name="Ahrendt S.R."/>
            <person name="Quandt C.A."/>
            <person name="Ciobanu D."/>
            <person name="Clum A."/>
            <person name="Salamov A."/>
            <person name="Andreopoulos B."/>
            <person name="Cheng J.F."/>
            <person name="Woyke T."/>
            <person name="Pelin A."/>
            <person name="Henrissat B."/>
            <person name="Reynolds N.K."/>
            <person name="Benny G.L."/>
            <person name="Smith M.E."/>
            <person name="James T.Y."/>
            <person name="Grigoriev I.V."/>
        </authorList>
    </citation>
    <scope>NUCLEOTIDE SEQUENCE [LARGE SCALE GENOMIC DNA]</scope>
</reference>
<dbReference type="EMBL" id="ML000023">
    <property type="protein sequence ID" value="RKO84506.1"/>
    <property type="molecule type" value="Genomic_DNA"/>
</dbReference>
<organism evidence="2 3">
    <name type="scientific">Blyttiomyces helicus</name>
    <dbReference type="NCBI Taxonomy" id="388810"/>
    <lineage>
        <taxon>Eukaryota</taxon>
        <taxon>Fungi</taxon>
        <taxon>Fungi incertae sedis</taxon>
        <taxon>Chytridiomycota</taxon>
        <taxon>Chytridiomycota incertae sedis</taxon>
        <taxon>Chytridiomycetes</taxon>
        <taxon>Chytridiomycetes incertae sedis</taxon>
        <taxon>Blyttiomyces</taxon>
    </lineage>
</organism>
<dbReference type="PANTHER" id="PTHR33979">
    <property type="entry name" value="OS02G0221600 PROTEIN"/>
    <property type="match status" value="1"/>
</dbReference>
<dbReference type="AlphaFoldDB" id="A0A4P9W344"/>
<keyword evidence="1" id="KW-0472">Membrane</keyword>
<protein>
    <submittedName>
        <fullName evidence="2">Peptidase M50B-like-domain-containing protein</fullName>
    </submittedName>
</protein>
<gene>
    <name evidence="2" type="ORF">BDK51DRAFT_30645</name>
</gene>
<feature type="transmembrane region" description="Helical" evidence="1">
    <location>
        <begin position="146"/>
        <end position="164"/>
    </location>
</feature>
<dbReference type="InterPro" id="IPR049500">
    <property type="entry name" value="Peptidase_M50B-like"/>
</dbReference>
<dbReference type="Pfam" id="PF13398">
    <property type="entry name" value="Peptidase_M50B"/>
    <property type="match status" value="1"/>
</dbReference>
<feature type="transmembrane region" description="Helical" evidence="1">
    <location>
        <begin position="27"/>
        <end position="44"/>
    </location>
</feature>
<dbReference type="OrthoDB" id="40823at2759"/>
<keyword evidence="1" id="KW-0812">Transmembrane</keyword>
<keyword evidence="1" id="KW-1133">Transmembrane helix</keyword>
<keyword evidence="3" id="KW-1185">Reference proteome</keyword>
<accession>A0A4P9W344</accession>
<dbReference type="PANTHER" id="PTHR33979:SF2">
    <property type="entry name" value="PEPTIDASE M50B-LIKE-DOMAIN-CONTAINING PROTEIN"/>
    <property type="match status" value="1"/>
</dbReference>
<feature type="transmembrane region" description="Helical" evidence="1">
    <location>
        <begin position="170"/>
        <end position="188"/>
    </location>
</feature>
<sequence length="198" mass="21967">MYLLPRDNSTSLSFADRLSPNDEEKRTIMFIGIFAACITVLWNVPYLNKILWPFKIVTVALHEFGHASAGLCTGAKIEYITLDPDEGGLTSMRGGNPYFTLPAGYIGSSVWGSLMVFAGFDVLASKIASVLLGVAMLATLFWARNALARVITVLMVGVIAFLWWLDGGYYLRYVVLFMGVMSSLYSLWDIIEDLVTRK</sequence>
<evidence type="ECO:0000313" key="3">
    <source>
        <dbReference type="Proteomes" id="UP000269721"/>
    </source>
</evidence>
<evidence type="ECO:0000313" key="2">
    <source>
        <dbReference type="EMBL" id="RKO84506.1"/>
    </source>
</evidence>
<dbReference type="Proteomes" id="UP000269721">
    <property type="component" value="Unassembled WGS sequence"/>
</dbReference>
<feature type="non-terminal residue" evidence="2">
    <location>
        <position position="198"/>
    </location>
</feature>
<proteinExistence type="predicted"/>
<evidence type="ECO:0000256" key="1">
    <source>
        <dbReference type="SAM" id="Phobius"/>
    </source>
</evidence>